<accession>A0A8J8NVZ5</accession>
<evidence type="ECO:0000313" key="1">
    <source>
        <dbReference type="EMBL" id="TNV81644.1"/>
    </source>
</evidence>
<protein>
    <submittedName>
        <fullName evidence="1">Uncharacterized protein</fullName>
    </submittedName>
</protein>
<comment type="caution">
    <text evidence="1">The sequence shown here is derived from an EMBL/GenBank/DDBJ whole genome shotgun (WGS) entry which is preliminary data.</text>
</comment>
<organism evidence="1 2">
    <name type="scientific">Halteria grandinella</name>
    <dbReference type="NCBI Taxonomy" id="5974"/>
    <lineage>
        <taxon>Eukaryota</taxon>
        <taxon>Sar</taxon>
        <taxon>Alveolata</taxon>
        <taxon>Ciliophora</taxon>
        <taxon>Intramacronucleata</taxon>
        <taxon>Spirotrichea</taxon>
        <taxon>Stichotrichia</taxon>
        <taxon>Sporadotrichida</taxon>
        <taxon>Halteriidae</taxon>
        <taxon>Halteria</taxon>
    </lineage>
</organism>
<sequence>MYVNIWNLKEIVQLIYVDEVIGTLNGIDILVSHFMFPKDDRFDETMKLRTFWLANHYILKIRGKEALIQFKNEILKESFEQYIQTIPMNRNTEIEKIFLQTVSKWCGSKNVSLVQRINCVEGSEMLEHDKDTKLNYCRCRLDFDVFECNKEVEKRTARVFSLANERSRKNSEFSIDINAAVEYMRKNELPFQNINLNIRLLPQLSVDPIVKQRVVQKITFVNYVANETMNYMLKLLQSFPRIKKLQINLIEFLPEEIKEGYILEQDKYSFGKNQQLRSKNCTSLYLPHQQFMGFPSQT</sequence>
<dbReference type="AlphaFoldDB" id="A0A8J8NVZ5"/>
<dbReference type="EMBL" id="RRYP01005890">
    <property type="protein sequence ID" value="TNV81644.1"/>
    <property type="molecule type" value="Genomic_DNA"/>
</dbReference>
<name>A0A8J8NVZ5_HALGN</name>
<dbReference type="Proteomes" id="UP000785679">
    <property type="component" value="Unassembled WGS sequence"/>
</dbReference>
<proteinExistence type="predicted"/>
<keyword evidence="2" id="KW-1185">Reference proteome</keyword>
<gene>
    <name evidence="1" type="ORF">FGO68_gene10697</name>
</gene>
<evidence type="ECO:0000313" key="2">
    <source>
        <dbReference type="Proteomes" id="UP000785679"/>
    </source>
</evidence>
<reference evidence="1" key="1">
    <citation type="submission" date="2019-06" db="EMBL/GenBank/DDBJ databases">
        <authorList>
            <person name="Zheng W."/>
        </authorList>
    </citation>
    <scope>NUCLEOTIDE SEQUENCE</scope>
    <source>
        <strain evidence="1">QDHG01</strain>
    </source>
</reference>